<keyword evidence="4" id="KW-1185">Reference proteome</keyword>
<dbReference type="Proteomes" id="UP001499841">
    <property type="component" value="Unassembled WGS sequence"/>
</dbReference>
<evidence type="ECO:0000313" key="3">
    <source>
        <dbReference type="EMBL" id="GAA3511625.1"/>
    </source>
</evidence>
<comment type="catalytic activity">
    <reaction evidence="1">
        <text>ATP-dependent breakage, passage and rejoining of double-stranded DNA.</text>
        <dbReference type="EC" id="5.6.2.2"/>
    </reaction>
</comment>
<reference evidence="4" key="1">
    <citation type="journal article" date="2019" name="Int. J. Syst. Evol. Microbiol.">
        <title>The Global Catalogue of Microorganisms (GCM) 10K type strain sequencing project: providing services to taxonomists for standard genome sequencing and annotation.</title>
        <authorList>
            <consortium name="The Broad Institute Genomics Platform"/>
            <consortium name="The Broad Institute Genome Sequencing Center for Infectious Disease"/>
            <person name="Wu L."/>
            <person name="Ma J."/>
        </authorList>
    </citation>
    <scope>NUCLEOTIDE SEQUENCE [LARGE SCALE GENOMIC DNA]</scope>
    <source>
        <strain evidence="4">JCM 17459</strain>
    </source>
</reference>
<evidence type="ECO:0000256" key="2">
    <source>
        <dbReference type="SAM" id="MobiDB-lite"/>
    </source>
</evidence>
<feature type="region of interest" description="Disordered" evidence="2">
    <location>
        <begin position="1"/>
        <end position="29"/>
    </location>
</feature>
<dbReference type="SUPFAM" id="SSF56719">
    <property type="entry name" value="Type II DNA topoisomerase"/>
    <property type="match status" value="1"/>
</dbReference>
<evidence type="ECO:0008006" key="5">
    <source>
        <dbReference type="Google" id="ProtNLM"/>
    </source>
</evidence>
<dbReference type="PROSITE" id="PS51257">
    <property type="entry name" value="PROKAR_LIPOPROTEIN"/>
    <property type="match status" value="1"/>
</dbReference>
<protein>
    <recommendedName>
        <fullName evidence="5">DNA topoisomerase (ATP-hydrolyzing)</fullName>
    </recommendedName>
</protein>
<proteinExistence type="predicted"/>
<evidence type="ECO:0000313" key="4">
    <source>
        <dbReference type="Proteomes" id="UP001499841"/>
    </source>
</evidence>
<dbReference type="InterPro" id="IPR013757">
    <property type="entry name" value="Topo_IIA_A_a_sf"/>
</dbReference>
<organism evidence="3 4">
    <name type="scientific">Georgenia daeguensis</name>
    <dbReference type="NCBI Taxonomy" id="908355"/>
    <lineage>
        <taxon>Bacteria</taxon>
        <taxon>Bacillati</taxon>
        <taxon>Actinomycetota</taxon>
        <taxon>Actinomycetes</taxon>
        <taxon>Micrococcales</taxon>
        <taxon>Bogoriellaceae</taxon>
        <taxon>Georgenia</taxon>
    </lineage>
</organism>
<dbReference type="EMBL" id="BAABBA010000033">
    <property type="protein sequence ID" value="GAA3511625.1"/>
    <property type="molecule type" value="Genomic_DNA"/>
</dbReference>
<name>A0ABP6UQH1_9MICO</name>
<feature type="compositionally biased region" description="Polar residues" evidence="2">
    <location>
        <begin position="1"/>
        <end position="16"/>
    </location>
</feature>
<dbReference type="Gene3D" id="1.10.268.10">
    <property type="entry name" value="Topoisomerase, domain 3"/>
    <property type="match status" value="1"/>
</dbReference>
<accession>A0ABP6UQH1</accession>
<gene>
    <name evidence="3" type="ORF">GCM10022262_39730</name>
</gene>
<comment type="caution">
    <text evidence="3">The sequence shown here is derived from an EMBL/GenBank/DDBJ whole genome shotgun (WGS) entry which is preliminary data.</text>
</comment>
<evidence type="ECO:0000256" key="1">
    <source>
        <dbReference type="ARBA" id="ARBA00000185"/>
    </source>
</evidence>
<dbReference type="InterPro" id="IPR013760">
    <property type="entry name" value="Topo_IIA-like_dom_sf"/>
</dbReference>
<sequence length="158" mass="17235">MSLSRADPTSANPTGSGCQGGDVDDQQREKAEHRLRILKAVSAAVERRNEVLDAVAQSADTDEARGRLAVLMNIDEDAAEAVISMQFRRLSQRERTSLAMEIQETRRCALVLTAATPVGNWQRDVFEATRVSECVLNLCASRCAAMARSSSMPSPARQ</sequence>